<feature type="transmembrane region" description="Helical" evidence="1">
    <location>
        <begin position="188"/>
        <end position="206"/>
    </location>
</feature>
<dbReference type="AlphaFoldDB" id="A0A1G7H6W4"/>
<accession>A0A1G7H6W4</accession>
<gene>
    <name evidence="2" type="ORF">SAMN05444167_0936</name>
</gene>
<organism evidence="2 3">
    <name type="scientific">Terriglobus roseus</name>
    <dbReference type="NCBI Taxonomy" id="392734"/>
    <lineage>
        <taxon>Bacteria</taxon>
        <taxon>Pseudomonadati</taxon>
        <taxon>Acidobacteriota</taxon>
        <taxon>Terriglobia</taxon>
        <taxon>Terriglobales</taxon>
        <taxon>Acidobacteriaceae</taxon>
        <taxon>Terriglobus</taxon>
    </lineage>
</organism>
<dbReference type="OrthoDB" id="115074at2"/>
<dbReference type="Proteomes" id="UP000182427">
    <property type="component" value="Chromosome I"/>
</dbReference>
<sequence length="455" mass="50641">MLAINEIETTCERSQGELEHSSEQIAETLDQILRSTRFKDSQQLQTLLRFVVEETIKGNDENLKERMIGIYVFGRRPDYDTTEDPIVRSRMGLLRKRLAQYYEGSAAEQSSVQIVIPNGTYRPVFVSRPITKGKRTQSLLGGTKPAPMSIPVITNIVPAIETPQPTIVTPDSPPAALSPFRRWVGFKAASIAAVLAVVLVGAWWFFLRPQQQEMDALWAPIIKGKQPVYIYTGTMPVYEPESPADEASSPADLYWPIRVPEPPTADLPKMGPNQVFSYGEGMLTGSVYADIRVSAFLSKYNRTPVMRSGPDLPYMDLKGSPLILIGSFDNYWTRVMNESLPFYFDRGFGIRERAGAHRRWHNPLKAEMTPRMMDDYALVFRVMDSKAGAPVLAIAGLSTCGTHAVADFVTDPVQMKALSGIPKSDLLSKNIELVLHTSLVNCAPTSVQVIASKVW</sequence>
<evidence type="ECO:0000313" key="3">
    <source>
        <dbReference type="Proteomes" id="UP000182427"/>
    </source>
</evidence>
<proteinExistence type="predicted"/>
<keyword evidence="3" id="KW-1185">Reference proteome</keyword>
<protein>
    <submittedName>
        <fullName evidence="2">Uncharacterized protein</fullName>
    </submittedName>
</protein>
<keyword evidence="1" id="KW-1133">Transmembrane helix</keyword>
<dbReference type="RefSeq" id="WP_083344137.1">
    <property type="nucleotide sequence ID" value="NZ_LT629690.1"/>
</dbReference>
<keyword evidence="1" id="KW-0472">Membrane</keyword>
<evidence type="ECO:0000313" key="2">
    <source>
        <dbReference type="EMBL" id="SDE96146.1"/>
    </source>
</evidence>
<keyword evidence="1" id="KW-0812">Transmembrane</keyword>
<name>A0A1G7H6W4_9BACT</name>
<evidence type="ECO:0000256" key="1">
    <source>
        <dbReference type="SAM" id="Phobius"/>
    </source>
</evidence>
<dbReference type="EMBL" id="LT629690">
    <property type="protein sequence ID" value="SDE96146.1"/>
    <property type="molecule type" value="Genomic_DNA"/>
</dbReference>
<reference evidence="2 3" key="1">
    <citation type="submission" date="2016-10" db="EMBL/GenBank/DDBJ databases">
        <authorList>
            <person name="de Groot N.N."/>
        </authorList>
    </citation>
    <scope>NUCLEOTIDE SEQUENCE [LARGE SCALE GENOMIC DNA]</scope>
    <source>
        <strain evidence="2 3">GAS232</strain>
    </source>
</reference>